<dbReference type="PANTHER" id="PTHR46880:SF8">
    <property type="entry name" value="E3 SUMO-PROTEIN LIGASE KIAA1586"/>
    <property type="match status" value="1"/>
</dbReference>
<dbReference type="PANTHER" id="PTHR46880">
    <property type="entry name" value="RAS-ASSOCIATING DOMAIN-CONTAINING PROTEIN"/>
    <property type="match status" value="1"/>
</dbReference>
<dbReference type="GO" id="GO:0061665">
    <property type="term" value="F:SUMO ligase activity"/>
    <property type="evidence" value="ECO:0007669"/>
    <property type="project" value="TreeGrafter"/>
</dbReference>
<sequence>MNGVDIGVGLHSRFSATEIINHISDELKKRITHQIKSISGKISILIDESTSLSDKSTLIVYLKCETSKDLPPNVLFLDLIELPNQTADSIFEALLGCLKKYGFDREYLKENLVAFACDGASVMLGKKSGVVEKLLQEFPNIVPWHCMNHRIELAVSDSISDVGAVNHFQIFMDKLYTLYSKSPKKPTRTRRV</sequence>
<proteinExistence type="predicted"/>
<keyword evidence="2" id="KW-1185">Reference proteome</keyword>
<dbReference type="InterPro" id="IPR012337">
    <property type="entry name" value="RNaseH-like_sf"/>
</dbReference>
<dbReference type="GO" id="GO:0016925">
    <property type="term" value="P:protein sumoylation"/>
    <property type="evidence" value="ECO:0007669"/>
    <property type="project" value="TreeGrafter"/>
</dbReference>
<dbReference type="SUPFAM" id="SSF53098">
    <property type="entry name" value="Ribonuclease H-like"/>
    <property type="match status" value="1"/>
</dbReference>
<gene>
    <name evidence="1" type="ORF">QE152_g34183</name>
</gene>
<protein>
    <recommendedName>
        <fullName evidence="3">E3 SUMO-protein ligase KIAA1586-like</fullName>
    </recommendedName>
</protein>
<dbReference type="Proteomes" id="UP001458880">
    <property type="component" value="Unassembled WGS sequence"/>
</dbReference>
<evidence type="ECO:0000313" key="1">
    <source>
        <dbReference type="EMBL" id="KAK9693494.1"/>
    </source>
</evidence>
<organism evidence="1 2">
    <name type="scientific">Popillia japonica</name>
    <name type="common">Japanese beetle</name>
    <dbReference type="NCBI Taxonomy" id="7064"/>
    <lineage>
        <taxon>Eukaryota</taxon>
        <taxon>Metazoa</taxon>
        <taxon>Ecdysozoa</taxon>
        <taxon>Arthropoda</taxon>
        <taxon>Hexapoda</taxon>
        <taxon>Insecta</taxon>
        <taxon>Pterygota</taxon>
        <taxon>Neoptera</taxon>
        <taxon>Endopterygota</taxon>
        <taxon>Coleoptera</taxon>
        <taxon>Polyphaga</taxon>
        <taxon>Scarabaeiformia</taxon>
        <taxon>Scarabaeidae</taxon>
        <taxon>Rutelinae</taxon>
        <taxon>Popillia</taxon>
    </lineage>
</organism>
<comment type="caution">
    <text evidence="1">The sequence shown here is derived from an EMBL/GenBank/DDBJ whole genome shotgun (WGS) entry which is preliminary data.</text>
</comment>
<accession>A0AAW1IUK8</accession>
<reference evidence="1 2" key="1">
    <citation type="journal article" date="2024" name="BMC Genomics">
        <title>De novo assembly and annotation of Popillia japonica's genome with initial clues to its potential as an invasive pest.</title>
        <authorList>
            <person name="Cucini C."/>
            <person name="Boschi S."/>
            <person name="Funari R."/>
            <person name="Cardaioli E."/>
            <person name="Iannotti N."/>
            <person name="Marturano G."/>
            <person name="Paoli F."/>
            <person name="Bruttini M."/>
            <person name="Carapelli A."/>
            <person name="Frati F."/>
            <person name="Nardi F."/>
        </authorList>
    </citation>
    <scope>NUCLEOTIDE SEQUENCE [LARGE SCALE GENOMIC DNA]</scope>
    <source>
        <strain evidence="1">DMR45628</strain>
    </source>
</reference>
<dbReference type="EMBL" id="JASPKY010000541">
    <property type="protein sequence ID" value="KAK9693494.1"/>
    <property type="molecule type" value="Genomic_DNA"/>
</dbReference>
<name>A0AAW1IUK8_POPJA</name>
<dbReference type="AlphaFoldDB" id="A0AAW1IUK8"/>
<evidence type="ECO:0000313" key="2">
    <source>
        <dbReference type="Proteomes" id="UP001458880"/>
    </source>
</evidence>
<evidence type="ECO:0008006" key="3">
    <source>
        <dbReference type="Google" id="ProtNLM"/>
    </source>
</evidence>